<dbReference type="HOGENOM" id="CLU_1052706_0_0_9"/>
<dbReference type="eggNOG" id="ENOG502Z901">
    <property type="taxonomic scope" value="Bacteria"/>
</dbReference>
<name>E2ZNE1_9FIRM</name>
<sequence>MLAPFIVSAADGRFDCPLDGAQDFAADVADCGTECVDSVRGRKIVDGLKTVFVKIAIRLKSTAFQQRVGDANGGGRLELHLHPGFIIIHQQRTVNDGADVLAVVVPVIRHQFPGNIRKLLADTLSADAVGGGEHFRNRLFQVIVVLPQVGVTGITAHPGVRHIENVVQARESAGFIQQGDALRTAPDITVHPVVPDVIVGAGGGIGPLGVDHQLVCKGVLVQSGCSGQVIRPAFPVPGQAVRRALGKGEIFFGFAWHSVPPFNLVVNKKASGLFRSLAYGIYGSLFVFCGKLFCHLQQTVDG</sequence>
<evidence type="ECO:0000313" key="1">
    <source>
        <dbReference type="EMBL" id="EFQ05297.1"/>
    </source>
</evidence>
<gene>
    <name evidence="1" type="ORF">HMPREF9436_03220</name>
</gene>
<dbReference type="AlphaFoldDB" id="E2ZNE1"/>
<proteinExistence type="predicted"/>
<reference evidence="1 2" key="1">
    <citation type="submission" date="2010-08" db="EMBL/GenBank/DDBJ databases">
        <authorList>
            <person name="Weinstock G."/>
            <person name="Sodergren E."/>
            <person name="Clifton S."/>
            <person name="Fulton L."/>
            <person name="Fulton B."/>
            <person name="Courtney L."/>
            <person name="Fronick C."/>
            <person name="Harrison M."/>
            <person name="Strong C."/>
            <person name="Farmer C."/>
            <person name="Delahaunty K."/>
            <person name="Markovic C."/>
            <person name="Hall O."/>
            <person name="Minx P."/>
            <person name="Tomlinson C."/>
            <person name="Mitreva M."/>
            <person name="Hou S."/>
            <person name="Chen J."/>
            <person name="Wollam A."/>
            <person name="Pepin K.H."/>
            <person name="Johnson M."/>
            <person name="Bhonagiri V."/>
            <person name="Zhang X."/>
            <person name="Suruliraj S."/>
            <person name="Warren W."/>
            <person name="Chinwalla A."/>
            <person name="Mardis E.R."/>
            <person name="Wilson R.K."/>
        </authorList>
    </citation>
    <scope>NUCLEOTIDE SEQUENCE [LARGE SCALE GENOMIC DNA]</scope>
    <source>
        <strain evidence="1 2">KLE1255</strain>
    </source>
</reference>
<comment type="caution">
    <text evidence="1">The sequence shown here is derived from an EMBL/GenBank/DDBJ whole genome shotgun (WGS) entry which is preliminary data.</text>
</comment>
<dbReference type="Proteomes" id="UP000006028">
    <property type="component" value="Unassembled WGS sequence"/>
</dbReference>
<dbReference type="BioCyc" id="FCF748224-HMP:GTSS-1473-MONOMER"/>
<dbReference type="STRING" id="748224.HMPREF9436_03220"/>
<accession>E2ZNE1</accession>
<organism evidence="1 2">
    <name type="scientific">Faecalibacterium cf. prausnitzii KLE1255</name>
    <dbReference type="NCBI Taxonomy" id="748224"/>
    <lineage>
        <taxon>Bacteria</taxon>
        <taxon>Bacillati</taxon>
        <taxon>Bacillota</taxon>
        <taxon>Clostridia</taxon>
        <taxon>Eubacteriales</taxon>
        <taxon>Oscillospiraceae</taxon>
        <taxon>Faecalibacterium</taxon>
    </lineage>
</organism>
<evidence type="ECO:0000313" key="2">
    <source>
        <dbReference type="Proteomes" id="UP000006028"/>
    </source>
</evidence>
<protein>
    <submittedName>
        <fullName evidence="1">Uncharacterized protein</fullName>
    </submittedName>
</protein>
<dbReference type="EMBL" id="AECU01000244">
    <property type="protein sequence ID" value="EFQ05297.1"/>
    <property type="molecule type" value="Genomic_DNA"/>
</dbReference>